<dbReference type="Gene3D" id="3.40.50.1820">
    <property type="entry name" value="alpha/beta hydrolase"/>
    <property type="match status" value="1"/>
</dbReference>
<evidence type="ECO:0000256" key="2">
    <source>
        <dbReference type="ARBA" id="ARBA00022801"/>
    </source>
</evidence>
<evidence type="ECO:0000256" key="3">
    <source>
        <dbReference type="SAM" id="SignalP"/>
    </source>
</evidence>
<dbReference type="SUPFAM" id="SSF53474">
    <property type="entry name" value="alpha/beta-Hydrolases"/>
    <property type="match status" value="1"/>
</dbReference>
<dbReference type="InterPro" id="IPR051299">
    <property type="entry name" value="AB_hydrolase_lip/est"/>
</dbReference>
<keyword evidence="2" id="KW-0378">Hydrolase</keyword>
<dbReference type="EMBL" id="JAJTJA010000009">
    <property type="protein sequence ID" value="KAH8693530.1"/>
    <property type="molecule type" value="Genomic_DNA"/>
</dbReference>
<gene>
    <name evidence="5" type="ORF">BGW36DRAFT_383215</name>
</gene>
<evidence type="ECO:0000313" key="6">
    <source>
        <dbReference type="Proteomes" id="UP001201262"/>
    </source>
</evidence>
<feature type="chain" id="PRO_5042142876" evidence="3">
    <location>
        <begin position="29"/>
        <end position="399"/>
    </location>
</feature>
<evidence type="ECO:0000256" key="1">
    <source>
        <dbReference type="ARBA" id="ARBA00022729"/>
    </source>
</evidence>
<protein>
    <submittedName>
        <fullName evidence="5">Extracellular triacylglycerol lipase</fullName>
    </submittedName>
</protein>
<keyword evidence="6" id="KW-1185">Reference proteome</keyword>
<dbReference type="GO" id="GO:0016787">
    <property type="term" value="F:hydrolase activity"/>
    <property type="evidence" value="ECO:0007669"/>
    <property type="project" value="UniProtKB-KW"/>
</dbReference>
<feature type="signal peptide" evidence="3">
    <location>
        <begin position="1"/>
        <end position="28"/>
    </location>
</feature>
<evidence type="ECO:0000313" key="5">
    <source>
        <dbReference type="EMBL" id="KAH8693530.1"/>
    </source>
</evidence>
<reference evidence="5" key="1">
    <citation type="submission" date="2021-12" db="EMBL/GenBank/DDBJ databases">
        <title>Convergent genome expansion in fungi linked to evolution of root-endophyte symbiosis.</title>
        <authorList>
            <consortium name="DOE Joint Genome Institute"/>
            <person name="Ke Y.-H."/>
            <person name="Bonito G."/>
            <person name="Liao H.-L."/>
            <person name="Looney B."/>
            <person name="Rojas-Flechas A."/>
            <person name="Nash J."/>
            <person name="Hameed K."/>
            <person name="Schadt C."/>
            <person name="Martin F."/>
            <person name="Crous P.W."/>
            <person name="Miettinen O."/>
            <person name="Magnuson J.K."/>
            <person name="Labbe J."/>
            <person name="Jacobson D."/>
            <person name="Doktycz M.J."/>
            <person name="Veneault-Fourrey C."/>
            <person name="Kuo A."/>
            <person name="Mondo S."/>
            <person name="Calhoun S."/>
            <person name="Riley R."/>
            <person name="Ohm R."/>
            <person name="LaButti K."/>
            <person name="Andreopoulos B."/>
            <person name="Pangilinan J."/>
            <person name="Nolan M."/>
            <person name="Tritt A."/>
            <person name="Clum A."/>
            <person name="Lipzen A."/>
            <person name="Daum C."/>
            <person name="Barry K."/>
            <person name="Grigoriev I.V."/>
            <person name="Vilgalys R."/>
        </authorList>
    </citation>
    <scope>NUCLEOTIDE SEQUENCE</scope>
    <source>
        <strain evidence="5">PMI_201</strain>
    </source>
</reference>
<dbReference type="GO" id="GO:0006629">
    <property type="term" value="P:lipid metabolic process"/>
    <property type="evidence" value="ECO:0007669"/>
    <property type="project" value="InterPro"/>
</dbReference>
<proteinExistence type="predicted"/>
<dbReference type="Proteomes" id="UP001201262">
    <property type="component" value="Unassembled WGS sequence"/>
</dbReference>
<dbReference type="AlphaFoldDB" id="A0AAD4KM73"/>
<dbReference type="CDD" id="cd00519">
    <property type="entry name" value="Lipase_3"/>
    <property type="match status" value="1"/>
</dbReference>
<keyword evidence="1 3" id="KW-0732">Signal</keyword>
<dbReference type="RefSeq" id="XP_046069200.1">
    <property type="nucleotide sequence ID" value="XM_046216635.1"/>
</dbReference>
<dbReference type="PANTHER" id="PTHR46640">
    <property type="entry name" value="TRIACYLGLYCEROL LIPASE, PUTATIVE (AFU_ORTHOLOGUE AFUA_6G06510)-RELATED"/>
    <property type="match status" value="1"/>
</dbReference>
<feature type="domain" description="Fungal lipase-type" evidence="4">
    <location>
        <begin position="114"/>
        <end position="283"/>
    </location>
</feature>
<comment type="caution">
    <text evidence="5">The sequence shown here is derived from an EMBL/GenBank/DDBJ whole genome shotgun (WGS) entry which is preliminary data.</text>
</comment>
<dbReference type="Pfam" id="PF01764">
    <property type="entry name" value="Lipase_3"/>
    <property type="match status" value="1"/>
</dbReference>
<name>A0AAD4KM73_9EURO</name>
<dbReference type="PANTHER" id="PTHR46640:SF1">
    <property type="entry name" value="FUNGAL LIPASE-LIKE DOMAIN-CONTAINING PROTEIN-RELATED"/>
    <property type="match status" value="1"/>
</dbReference>
<organism evidence="5 6">
    <name type="scientific">Talaromyces proteolyticus</name>
    <dbReference type="NCBI Taxonomy" id="1131652"/>
    <lineage>
        <taxon>Eukaryota</taxon>
        <taxon>Fungi</taxon>
        <taxon>Dikarya</taxon>
        <taxon>Ascomycota</taxon>
        <taxon>Pezizomycotina</taxon>
        <taxon>Eurotiomycetes</taxon>
        <taxon>Eurotiomycetidae</taxon>
        <taxon>Eurotiales</taxon>
        <taxon>Trichocomaceae</taxon>
        <taxon>Talaromyces</taxon>
        <taxon>Talaromyces sect. Bacilispori</taxon>
    </lineage>
</organism>
<dbReference type="InterPro" id="IPR002921">
    <property type="entry name" value="Fungal_lipase-type"/>
</dbReference>
<sequence>MTTMKIFTRISTGLLGLVLTALLAQGAALDGDSPPPSDRTVSLKLFSELEELSRLVDISYCVGSTGVYSPFKCLSHCGEFDGFELVTTWNTGPLLSDSCGYIALSHPPFAGRIVVAFRGTYSLTNTIIDLSAVPQEYVPYPGDGDDKLYQRIFTEIAVIDYPAKCNNCTVHSGFWTSWKNTRDTVLSAVLHAKKQYPEYEIVLVGHSLGGAVAALAGLEMGLHGLNPQVTTFGEPRVGNTEFAAFINTVFNLSFHDSAYADRNDMRYRRVTHVNDPVPLLPLTEWGYASHAGEIYISKLNLPPTIADLEFCSGNDDKRCIAGAETTSSVHLLTQTVSLPAGSNPFTLQDPVHFNGLKTQFPLIPARYRLWELFFSHRDYFWRIGLCVPGGDPGSWRWGK</sequence>
<accession>A0AAD4KM73</accession>
<dbReference type="InterPro" id="IPR029058">
    <property type="entry name" value="AB_hydrolase_fold"/>
</dbReference>
<dbReference type="GeneID" id="70246922"/>
<evidence type="ECO:0000259" key="4">
    <source>
        <dbReference type="Pfam" id="PF01764"/>
    </source>
</evidence>